<keyword evidence="1" id="KW-0808">Transferase</keyword>
<evidence type="ECO:0000256" key="1">
    <source>
        <dbReference type="ARBA" id="ARBA00022679"/>
    </source>
</evidence>
<dbReference type="GO" id="GO:0016757">
    <property type="term" value="F:glycosyltransferase activity"/>
    <property type="evidence" value="ECO:0007669"/>
    <property type="project" value="InterPro"/>
</dbReference>
<name>A0A1F7GC42_9BACT</name>
<evidence type="ECO:0000259" key="2">
    <source>
        <dbReference type="Pfam" id="PF00534"/>
    </source>
</evidence>
<dbReference type="Pfam" id="PF13439">
    <property type="entry name" value="Glyco_transf_4"/>
    <property type="match status" value="1"/>
</dbReference>
<dbReference type="SUPFAM" id="SSF53756">
    <property type="entry name" value="UDP-Glycosyltransferase/glycogen phosphorylase"/>
    <property type="match status" value="1"/>
</dbReference>
<feature type="domain" description="Glycosyl transferase family 1" evidence="2">
    <location>
        <begin position="188"/>
        <end position="344"/>
    </location>
</feature>
<dbReference type="InterPro" id="IPR001296">
    <property type="entry name" value="Glyco_trans_1"/>
</dbReference>
<dbReference type="CDD" id="cd03801">
    <property type="entry name" value="GT4_PimA-like"/>
    <property type="match status" value="1"/>
</dbReference>
<dbReference type="Pfam" id="PF00534">
    <property type="entry name" value="Glycos_transf_1"/>
    <property type="match status" value="1"/>
</dbReference>
<evidence type="ECO:0000313" key="4">
    <source>
        <dbReference type="EMBL" id="OGK16407.1"/>
    </source>
</evidence>
<gene>
    <name evidence="4" type="ORF">A2774_03045</name>
</gene>
<comment type="caution">
    <text evidence="4">The sequence shown here is derived from an EMBL/GenBank/DDBJ whole genome shotgun (WGS) entry which is preliminary data.</text>
</comment>
<feature type="domain" description="Glycosyltransferase subfamily 4-like N-terminal" evidence="3">
    <location>
        <begin position="17"/>
        <end position="174"/>
    </location>
</feature>
<dbReference type="Proteomes" id="UP000177208">
    <property type="component" value="Unassembled WGS sequence"/>
</dbReference>
<evidence type="ECO:0000313" key="5">
    <source>
        <dbReference type="Proteomes" id="UP000177208"/>
    </source>
</evidence>
<dbReference type="AlphaFoldDB" id="A0A1F7GC42"/>
<dbReference type="EMBL" id="MFZG01000023">
    <property type="protein sequence ID" value="OGK16407.1"/>
    <property type="molecule type" value="Genomic_DNA"/>
</dbReference>
<evidence type="ECO:0008006" key="6">
    <source>
        <dbReference type="Google" id="ProtNLM"/>
    </source>
</evidence>
<accession>A0A1F7GC42</accession>
<evidence type="ECO:0000259" key="3">
    <source>
        <dbReference type="Pfam" id="PF13439"/>
    </source>
</evidence>
<organism evidence="4 5">
    <name type="scientific">Candidatus Roizmanbacteria bacterium RIFCSPHIGHO2_01_FULL_39_12c</name>
    <dbReference type="NCBI Taxonomy" id="1802031"/>
    <lineage>
        <taxon>Bacteria</taxon>
        <taxon>Candidatus Roizmaniibacteriota</taxon>
    </lineage>
</organism>
<dbReference type="InterPro" id="IPR028098">
    <property type="entry name" value="Glyco_trans_4-like_N"/>
</dbReference>
<reference evidence="4 5" key="1">
    <citation type="journal article" date="2016" name="Nat. Commun.">
        <title>Thousands of microbial genomes shed light on interconnected biogeochemical processes in an aquifer system.</title>
        <authorList>
            <person name="Anantharaman K."/>
            <person name="Brown C.T."/>
            <person name="Hug L.A."/>
            <person name="Sharon I."/>
            <person name="Castelle C.J."/>
            <person name="Probst A.J."/>
            <person name="Thomas B.C."/>
            <person name="Singh A."/>
            <person name="Wilkins M.J."/>
            <person name="Karaoz U."/>
            <person name="Brodie E.L."/>
            <person name="Williams K.H."/>
            <person name="Hubbard S.S."/>
            <person name="Banfield J.F."/>
        </authorList>
    </citation>
    <scope>NUCLEOTIDE SEQUENCE [LARGE SCALE GENOMIC DNA]</scope>
</reference>
<proteinExistence type="predicted"/>
<dbReference type="PANTHER" id="PTHR46401:SF2">
    <property type="entry name" value="GLYCOSYLTRANSFERASE WBBK-RELATED"/>
    <property type="match status" value="1"/>
</dbReference>
<sequence length="364" mass="42250">MKILWFTWKDINHPQAGGAEYIDSYLAKSLVKDGHEVIFLVSNYKGGKSKEKINGYQVIRVGNRFTVYWETFLYFRKNLSSWPDLIIEEINTIPFFTQLYSNKKRLLLIYQLCREIWFYQVFYPLNILGFLLEPLYLRLLNKNQVLTESNSTKQDLLKYGFAANEIFVFPVGVNAGANLNYEKFSKFSLVSLGAIRPMKRTHDQMAAFEMAKKHIPELQFIIAGDSQNAYGKKILKLIKHSEYREDIKYLGRVDNQLKAKIMSKAHLLLSTSVKEGWGLTLTEAGASGTPAVVFNIDGLRDSVRNEKTGLICRINSPSEMAKNIVRLYQDKKLYYRFRRSAKTWNSRFTPKASYRKFIKYAKIS</sequence>
<protein>
    <recommendedName>
        <fullName evidence="6">Glycosyl transferase family 1 domain-containing protein</fullName>
    </recommendedName>
</protein>
<dbReference type="Gene3D" id="3.40.50.2000">
    <property type="entry name" value="Glycogen Phosphorylase B"/>
    <property type="match status" value="2"/>
</dbReference>
<dbReference type="PANTHER" id="PTHR46401">
    <property type="entry name" value="GLYCOSYLTRANSFERASE WBBK-RELATED"/>
    <property type="match status" value="1"/>
</dbReference>